<evidence type="ECO:0000256" key="1">
    <source>
        <dbReference type="SAM" id="MobiDB-lite"/>
    </source>
</evidence>
<evidence type="ECO:0000313" key="2">
    <source>
        <dbReference type="EMBL" id="SKA30990.1"/>
    </source>
</evidence>
<dbReference type="EMBL" id="FUWS01000011">
    <property type="protein sequence ID" value="SKA30990.1"/>
    <property type="molecule type" value="Genomic_DNA"/>
</dbReference>
<dbReference type="OrthoDB" id="9937012at2"/>
<evidence type="ECO:0008006" key="4">
    <source>
        <dbReference type="Google" id="ProtNLM"/>
    </source>
</evidence>
<gene>
    <name evidence="2" type="ORF">SAMN02745673_03867</name>
</gene>
<accession>A0A1T4SRR9</accession>
<organism evidence="2 3">
    <name type="scientific">Marinactinospora thermotolerans DSM 45154</name>
    <dbReference type="NCBI Taxonomy" id="1122192"/>
    <lineage>
        <taxon>Bacteria</taxon>
        <taxon>Bacillati</taxon>
        <taxon>Actinomycetota</taxon>
        <taxon>Actinomycetes</taxon>
        <taxon>Streptosporangiales</taxon>
        <taxon>Nocardiopsidaceae</taxon>
        <taxon>Marinactinospora</taxon>
    </lineage>
</organism>
<dbReference type="AlphaFoldDB" id="A0A1T4SRR9"/>
<dbReference type="STRING" id="1122192.SAMN02745673_03867"/>
<keyword evidence="3" id="KW-1185">Reference proteome</keyword>
<protein>
    <recommendedName>
        <fullName evidence="4">Ribosomal protein L7/L12 C-terminal domain-containing protein</fullName>
    </recommendedName>
</protein>
<feature type="region of interest" description="Disordered" evidence="1">
    <location>
        <begin position="34"/>
        <end position="100"/>
    </location>
</feature>
<reference evidence="2 3" key="1">
    <citation type="submission" date="2017-02" db="EMBL/GenBank/DDBJ databases">
        <authorList>
            <person name="Peterson S.W."/>
        </authorList>
    </citation>
    <scope>NUCLEOTIDE SEQUENCE [LARGE SCALE GENOMIC DNA]</scope>
    <source>
        <strain evidence="2 3">DSM 45154</strain>
    </source>
</reference>
<name>A0A1T4SRR9_9ACTN</name>
<dbReference type="RefSeq" id="WP_078763133.1">
    <property type="nucleotide sequence ID" value="NZ_FUWS01000011.1"/>
</dbReference>
<evidence type="ECO:0000313" key="3">
    <source>
        <dbReference type="Proteomes" id="UP000190637"/>
    </source>
</evidence>
<sequence length="146" mass="15171">MSLLLMVMALLGALVVLGAGAGVTAWARTALGERRTGNTRPVEGGGAPPAPVAPSEERREEATAQDPIPADAEAPTGPNASFAGEDPHGSLVPDAPPLPDLPFERVRELIALGREDDAVAVVREATGMDLHRARQTVDRVRAGEGR</sequence>
<dbReference type="Proteomes" id="UP000190637">
    <property type="component" value="Unassembled WGS sequence"/>
</dbReference>
<proteinExistence type="predicted"/>